<feature type="domain" description="COP9 signalosome complex subunit 3 N-terminal helical repeats" evidence="3">
    <location>
        <begin position="408"/>
        <end position="516"/>
    </location>
</feature>
<dbReference type="InterPro" id="IPR000007">
    <property type="entry name" value="Tubby_C"/>
</dbReference>
<sequence>MEERLGRPVPIAHLLACRVVRVRADGGRAALDLHEEAGLDGLVAGDGDALGPRVARALRRQRRGIAGGHVYDIYVATDDMGPRDIAARAPAGRVMPNALGTSFSVYERTDDGSSGSGSGGWREVCMVSYRVSLLGKRGPRRASAVVRAVNAAGEPADLDAAPLAERLRRGDCNVIELQSILPRWSPASGTFVVDFSDRVTVPSVKNLQLVHPHDVDYVALQFGRVGAESFTLDVRFPFSPLMAFGAALASMSHPLGWGYDDLVTAAEAAAGRLPVFQARVAPLLRQWTAPAGTRTESLLEAVLPLVSASESTAAHAQVVADALELAWSEAQAEAGLRALAAGLGAAAAELSVAQLEAAPAVLQRLADAVWRASRVGEWRHAAACEALLAVVGRLNAAMAAAADGGGVRLTRLHIECLRQCLLAQRRPLYERAMAAVVGVRFDALGSLVAPRAAAFMEFQLYGGMVCVGAGDAARAQRMWQAVFALPSKHASAIQIAAYKRLTLLALAETGRRPQPPPFFAATHARTVETHAGGYAALGDAVGARTMAAAVAKLRDLRATLDADGNGALGDRVQHALPAHFVRRVGRAYSRLPVARLVSLTGFAAHPLAEAAAEAGGDAGAALAQYIRAMGDPGVVLADGGATVVFADPAATGAATGASLAERTQREQQWAERIAEQARAADDLRGRLARVDRQLALSREHIASLRDQPAATA</sequence>
<comment type="caution">
    <text evidence="4">The sequence shown here is derived from an EMBL/GenBank/DDBJ whole genome shotgun (WGS) entry which is preliminary data.</text>
</comment>
<dbReference type="Proteomes" id="UP001140217">
    <property type="component" value="Unassembled WGS sequence"/>
</dbReference>
<gene>
    <name evidence="4" type="ORF">H4R18_000717</name>
</gene>
<organism evidence="4 5">
    <name type="scientific">Coemansia javaensis</name>
    <dbReference type="NCBI Taxonomy" id="2761396"/>
    <lineage>
        <taxon>Eukaryota</taxon>
        <taxon>Fungi</taxon>
        <taxon>Fungi incertae sedis</taxon>
        <taxon>Zoopagomycota</taxon>
        <taxon>Kickxellomycotina</taxon>
        <taxon>Kickxellomycetes</taxon>
        <taxon>Kickxellales</taxon>
        <taxon>Kickxellaceae</taxon>
        <taxon>Coemansia</taxon>
    </lineage>
</organism>
<proteinExistence type="inferred from homology"/>
<name>A0A9W8LME7_9FUNG</name>
<dbReference type="Pfam" id="PF22788">
    <property type="entry name" value="COP9_hel_rpt"/>
    <property type="match status" value="1"/>
</dbReference>
<dbReference type="SUPFAM" id="SSF54518">
    <property type="entry name" value="Tubby C-terminal domain-like"/>
    <property type="match status" value="1"/>
</dbReference>
<dbReference type="PRINTS" id="PR01573">
    <property type="entry name" value="SUPERTUBBY"/>
</dbReference>
<accession>A0A9W8LME7</accession>
<protein>
    <submittedName>
        <fullName evidence="4">Uncharacterized protein</fullName>
    </submittedName>
</protein>
<dbReference type="PANTHER" id="PTHR16517:SF7">
    <property type="entry name" value="PROTEIN KING TUBBY"/>
    <property type="match status" value="1"/>
</dbReference>
<dbReference type="InterPro" id="IPR025659">
    <property type="entry name" value="Tubby-like_C"/>
</dbReference>
<evidence type="ECO:0000259" key="3">
    <source>
        <dbReference type="Pfam" id="PF22788"/>
    </source>
</evidence>
<dbReference type="InterPro" id="IPR055089">
    <property type="entry name" value="COP9_N"/>
</dbReference>
<dbReference type="PANTHER" id="PTHR16517">
    <property type="entry name" value="TUBBY-RELATED"/>
    <property type="match status" value="1"/>
</dbReference>
<comment type="similarity">
    <text evidence="1">Belongs to the TUB family.</text>
</comment>
<keyword evidence="5" id="KW-1185">Reference proteome</keyword>
<evidence type="ECO:0000256" key="1">
    <source>
        <dbReference type="ARBA" id="ARBA00007129"/>
    </source>
</evidence>
<dbReference type="Gene3D" id="3.20.90.10">
    <property type="entry name" value="Tubby Protein, Chain A"/>
    <property type="match status" value="1"/>
</dbReference>
<feature type="domain" description="Tubby C-terminal" evidence="2">
    <location>
        <begin position="8"/>
        <end position="251"/>
    </location>
</feature>
<dbReference type="Pfam" id="PF01167">
    <property type="entry name" value="Tub"/>
    <property type="match status" value="1"/>
</dbReference>
<dbReference type="AlphaFoldDB" id="A0A9W8LME7"/>
<dbReference type="OrthoDB" id="29061at2759"/>
<evidence type="ECO:0000313" key="4">
    <source>
        <dbReference type="EMBL" id="KAJ2785129.1"/>
    </source>
</evidence>
<dbReference type="EMBL" id="JANBUL010000015">
    <property type="protein sequence ID" value="KAJ2785129.1"/>
    <property type="molecule type" value="Genomic_DNA"/>
</dbReference>
<evidence type="ECO:0000313" key="5">
    <source>
        <dbReference type="Proteomes" id="UP001140217"/>
    </source>
</evidence>
<reference evidence="4" key="1">
    <citation type="submission" date="2022-07" db="EMBL/GenBank/DDBJ databases">
        <title>Phylogenomic reconstructions and comparative analyses of Kickxellomycotina fungi.</title>
        <authorList>
            <person name="Reynolds N.K."/>
            <person name="Stajich J.E."/>
            <person name="Barry K."/>
            <person name="Grigoriev I.V."/>
            <person name="Crous P."/>
            <person name="Smith M.E."/>
        </authorList>
    </citation>
    <scope>NUCLEOTIDE SEQUENCE</scope>
    <source>
        <strain evidence="4">NBRC 105414</strain>
    </source>
</reference>
<evidence type="ECO:0000259" key="2">
    <source>
        <dbReference type="Pfam" id="PF01167"/>
    </source>
</evidence>